<evidence type="ECO:0000313" key="10">
    <source>
        <dbReference type="Proteomes" id="UP000662111"/>
    </source>
</evidence>
<dbReference type="PANTHER" id="PTHR20854">
    <property type="entry name" value="INOSITOL MONOPHOSPHATASE"/>
    <property type="match status" value="1"/>
</dbReference>
<evidence type="ECO:0000256" key="3">
    <source>
        <dbReference type="ARBA" id="ARBA00009759"/>
    </source>
</evidence>
<evidence type="ECO:0000256" key="6">
    <source>
        <dbReference type="ARBA" id="ARBA00022842"/>
    </source>
</evidence>
<sequence>MSGDDVREDTSEGRARPGAPRSARGAGSVDPLRVPEEDRAALERLAVAMALEAGRLIGAGRPARIDVHRTKSTDLDVVTVMDERAEALLRERIAAERPDDAVLGEEGAGVSPGTTGLTWVLDPIDGTVNYLYGLPAYAVSVAVVVGDPSRAGAWAPVAGAVVNPSTGELFHARAGGGAYLRRVAHDGTLEHRPPERLEVTDVDDLGQVLLATGFSYDRGRREGQAAVTVDLLPRVRDLRRMGAAALDLCHVAAGRVDAYFEWGTHPWDFAAGVLVVTEAGGVVSGLAEGSAPSRAMVVAAGASAHALVRAELARLEAGDPALTAAELPG</sequence>
<dbReference type="PROSITE" id="PS00630">
    <property type="entry name" value="IMP_2"/>
    <property type="match status" value="1"/>
</dbReference>
<protein>
    <recommendedName>
        <fullName evidence="7">Inositol-1-monophosphatase</fullName>
        <ecNumber evidence="7">3.1.3.25</ecNumber>
    </recommendedName>
</protein>
<accession>A0ABQ2FB46</accession>
<feature type="region of interest" description="Disordered" evidence="8">
    <location>
        <begin position="1"/>
        <end position="34"/>
    </location>
</feature>
<proteinExistence type="inferred from homology"/>
<dbReference type="RefSeq" id="WP_022921301.1">
    <property type="nucleotide sequence ID" value="NZ_BMLB01000003.1"/>
</dbReference>
<dbReference type="PROSITE" id="PS00629">
    <property type="entry name" value="IMP_1"/>
    <property type="match status" value="1"/>
</dbReference>
<name>A0ABQ2FB46_9MICO</name>
<evidence type="ECO:0000256" key="1">
    <source>
        <dbReference type="ARBA" id="ARBA00001033"/>
    </source>
</evidence>
<dbReference type="Proteomes" id="UP000662111">
    <property type="component" value="Unassembled WGS sequence"/>
</dbReference>
<dbReference type="SUPFAM" id="SSF56655">
    <property type="entry name" value="Carbohydrate phosphatase"/>
    <property type="match status" value="1"/>
</dbReference>
<dbReference type="InterPro" id="IPR020583">
    <property type="entry name" value="Inositol_monoP_metal-BS"/>
</dbReference>
<dbReference type="PRINTS" id="PR00377">
    <property type="entry name" value="IMPHPHTASES"/>
</dbReference>
<comment type="caution">
    <text evidence="9">The sequence shown here is derived from an EMBL/GenBank/DDBJ whole genome shotgun (WGS) entry which is preliminary data.</text>
</comment>
<keyword evidence="10" id="KW-1185">Reference proteome</keyword>
<dbReference type="CDD" id="cd01639">
    <property type="entry name" value="IMPase"/>
    <property type="match status" value="1"/>
</dbReference>
<feature type="compositionally biased region" description="Low complexity" evidence="8">
    <location>
        <begin position="16"/>
        <end position="28"/>
    </location>
</feature>
<dbReference type="EC" id="3.1.3.25" evidence="7"/>
<keyword evidence="6 7" id="KW-0460">Magnesium</keyword>
<feature type="compositionally biased region" description="Basic and acidic residues" evidence="8">
    <location>
        <begin position="1"/>
        <end position="15"/>
    </location>
</feature>
<evidence type="ECO:0000256" key="4">
    <source>
        <dbReference type="ARBA" id="ARBA00022723"/>
    </source>
</evidence>
<evidence type="ECO:0000313" key="9">
    <source>
        <dbReference type="EMBL" id="GGK70343.1"/>
    </source>
</evidence>
<organism evidence="9 10">
    <name type="scientific">Ornithinimicrobium pekingense</name>
    <dbReference type="NCBI Taxonomy" id="384677"/>
    <lineage>
        <taxon>Bacteria</taxon>
        <taxon>Bacillati</taxon>
        <taxon>Actinomycetota</taxon>
        <taxon>Actinomycetes</taxon>
        <taxon>Micrococcales</taxon>
        <taxon>Ornithinimicrobiaceae</taxon>
        <taxon>Ornithinimicrobium</taxon>
    </lineage>
</organism>
<reference evidence="10" key="1">
    <citation type="journal article" date="2019" name="Int. J. Syst. Evol. Microbiol.">
        <title>The Global Catalogue of Microorganisms (GCM) 10K type strain sequencing project: providing services to taxonomists for standard genome sequencing and annotation.</title>
        <authorList>
            <consortium name="The Broad Institute Genomics Platform"/>
            <consortium name="The Broad Institute Genome Sequencing Center for Infectious Disease"/>
            <person name="Wu L."/>
            <person name="Ma J."/>
        </authorList>
    </citation>
    <scope>NUCLEOTIDE SEQUENCE [LARGE SCALE GENOMIC DNA]</scope>
    <source>
        <strain evidence="10">CGMCC 1.5362</strain>
    </source>
</reference>
<keyword evidence="5 7" id="KW-0378">Hydrolase</keyword>
<evidence type="ECO:0000256" key="2">
    <source>
        <dbReference type="ARBA" id="ARBA00001946"/>
    </source>
</evidence>
<comment type="catalytic activity">
    <reaction evidence="1 7">
        <text>a myo-inositol phosphate + H2O = myo-inositol + phosphate</text>
        <dbReference type="Rhea" id="RHEA:24056"/>
        <dbReference type="ChEBI" id="CHEBI:15377"/>
        <dbReference type="ChEBI" id="CHEBI:17268"/>
        <dbReference type="ChEBI" id="CHEBI:43474"/>
        <dbReference type="ChEBI" id="CHEBI:84139"/>
        <dbReference type="EC" id="3.1.3.25"/>
    </reaction>
</comment>
<dbReference type="InterPro" id="IPR000760">
    <property type="entry name" value="Inositol_monophosphatase-like"/>
</dbReference>
<dbReference type="InterPro" id="IPR020550">
    <property type="entry name" value="Inositol_monophosphatase_CS"/>
</dbReference>
<dbReference type="Gene3D" id="3.40.190.80">
    <property type="match status" value="1"/>
</dbReference>
<comment type="cofactor">
    <cofactor evidence="2 7">
        <name>Mg(2+)</name>
        <dbReference type="ChEBI" id="CHEBI:18420"/>
    </cofactor>
</comment>
<dbReference type="Pfam" id="PF00459">
    <property type="entry name" value="Inositol_P"/>
    <property type="match status" value="1"/>
</dbReference>
<dbReference type="PANTHER" id="PTHR20854:SF4">
    <property type="entry name" value="INOSITOL-1-MONOPHOSPHATASE-RELATED"/>
    <property type="match status" value="1"/>
</dbReference>
<keyword evidence="4 7" id="KW-0479">Metal-binding</keyword>
<evidence type="ECO:0000256" key="7">
    <source>
        <dbReference type="RuleBase" id="RU364068"/>
    </source>
</evidence>
<gene>
    <name evidence="9" type="ORF">GCM10011509_18480</name>
</gene>
<comment type="similarity">
    <text evidence="3 7">Belongs to the inositol monophosphatase superfamily.</text>
</comment>
<dbReference type="Gene3D" id="3.30.540.10">
    <property type="entry name" value="Fructose-1,6-Bisphosphatase, subunit A, domain 1"/>
    <property type="match status" value="1"/>
</dbReference>
<dbReference type="InterPro" id="IPR033942">
    <property type="entry name" value="IMPase"/>
</dbReference>
<evidence type="ECO:0000256" key="5">
    <source>
        <dbReference type="ARBA" id="ARBA00022801"/>
    </source>
</evidence>
<evidence type="ECO:0000256" key="8">
    <source>
        <dbReference type="SAM" id="MobiDB-lite"/>
    </source>
</evidence>
<dbReference type="EMBL" id="BMLB01000003">
    <property type="protein sequence ID" value="GGK70343.1"/>
    <property type="molecule type" value="Genomic_DNA"/>
</dbReference>